<organism evidence="1 2">
    <name type="scientific">Vararia minispora EC-137</name>
    <dbReference type="NCBI Taxonomy" id="1314806"/>
    <lineage>
        <taxon>Eukaryota</taxon>
        <taxon>Fungi</taxon>
        <taxon>Dikarya</taxon>
        <taxon>Basidiomycota</taxon>
        <taxon>Agaricomycotina</taxon>
        <taxon>Agaricomycetes</taxon>
        <taxon>Russulales</taxon>
        <taxon>Lachnocladiaceae</taxon>
        <taxon>Vararia</taxon>
    </lineage>
</organism>
<accession>A0ACB8QTR5</accession>
<proteinExistence type="predicted"/>
<name>A0ACB8QTR5_9AGAM</name>
<reference evidence="1" key="2">
    <citation type="journal article" date="2022" name="New Phytol.">
        <title>Evolutionary transition to the ectomycorrhizal habit in the genomes of a hyperdiverse lineage of mushroom-forming fungi.</title>
        <authorList>
            <person name="Looney B."/>
            <person name="Miyauchi S."/>
            <person name="Morin E."/>
            <person name="Drula E."/>
            <person name="Courty P.E."/>
            <person name="Kohler A."/>
            <person name="Kuo A."/>
            <person name="LaButti K."/>
            <person name="Pangilinan J."/>
            <person name="Lipzen A."/>
            <person name="Riley R."/>
            <person name="Andreopoulos W."/>
            <person name="He G."/>
            <person name="Johnson J."/>
            <person name="Nolan M."/>
            <person name="Tritt A."/>
            <person name="Barry K.W."/>
            <person name="Grigoriev I.V."/>
            <person name="Nagy L.G."/>
            <person name="Hibbett D."/>
            <person name="Henrissat B."/>
            <person name="Matheny P.B."/>
            <person name="Labbe J."/>
            <person name="Martin F.M."/>
        </authorList>
    </citation>
    <scope>NUCLEOTIDE SEQUENCE</scope>
    <source>
        <strain evidence="1">EC-137</strain>
    </source>
</reference>
<sequence>MLALFLLASYLLLSPEPWPVSLHIAKRPPDFKAWHDAELALPQNNASLPPPQGRQGRYVRFSNHYTHEGWGNVMQELLMNAHLAYVANATFVMYNYTWDPYARGDASLFLFTKVVPARTPMSALVAGPVAGGSYPEEAWRPPAVTPEFFEKICPEPTLFDVSRLKNESEIHPWTSASDIMDVFSAHIQTSRDNCMEFKADTGRIFDWDLFANVERMRSLWPTFKHSPILTEWAWSPLVSSILRDNYARIHPLAGDAESNSILPGLLAMHIRRGDFVRHCTRLADRNQTYQAFNAFEGMLDQFVPPRGWGGERNQAYYDAYRERCYPEQEAIVAKVSQVRMEALEQGRPLNRIYVLTNGDAAWTKDLERELRGEGEWESVTSSRDLEVDWEQHFVAQAADMVIAARAEIFIGNAWSSLTSNVNMLRVVRGVPIETSRFW</sequence>
<gene>
    <name evidence="1" type="ORF">K488DRAFT_44633</name>
</gene>
<dbReference type="Proteomes" id="UP000814128">
    <property type="component" value="Unassembled WGS sequence"/>
</dbReference>
<protein>
    <submittedName>
        <fullName evidence="1">Uncharacterized protein</fullName>
    </submittedName>
</protein>
<keyword evidence="2" id="KW-1185">Reference proteome</keyword>
<dbReference type="EMBL" id="MU273494">
    <property type="protein sequence ID" value="KAI0034831.1"/>
    <property type="molecule type" value="Genomic_DNA"/>
</dbReference>
<comment type="caution">
    <text evidence="1">The sequence shown here is derived from an EMBL/GenBank/DDBJ whole genome shotgun (WGS) entry which is preliminary data.</text>
</comment>
<reference evidence="1" key="1">
    <citation type="submission" date="2021-02" db="EMBL/GenBank/DDBJ databases">
        <authorList>
            <consortium name="DOE Joint Genome Institute"/>
            <person name="Ahrendt S."/>
            <person name="Looney B.P."/>
            <person name="Miyauchi S."/>
            <person name="Morin E."/>
            <person name="Drula E."/>
            <person name="Courty P.E."/>
            <person name="Chicoki N."/>
            <person name="Fauchery L."/>
            <person name="Kohler A."/>
            <person name="Kuo A."/>
            <person name="Labutti K."/>
            <person name="Pangilinan J."/>
            <person name="Lipzen A."/>
            <person name="Riley R."/>
            <person name="Andreopoulos W."/>
            <person name="He G."/>
            <person name="Johnson J."/>
            <person name="Barry K.W."/>
            <person name="Grigoriev I.V."/>
            <person name="Nagy L."/>
            <person name="Hibbett D."/>
            <person name="Henrissat B."/>
            <person name="Matheny P.B."/>
            <person name="Labbe J."/>
            <person name="Martin F."/>
        </authorList>
    </citation>
    <scope>NUCLEOTIDE SEQUENCE</scope>
    <source>
        <strain evidence="1">EC-137</strain>
    </source>
</reference>
<evidence type="ECO:0000313" key="2">
    <source>
        <dbReference type="Proteomes" id="UP000814128"/>
    </source>
</evidence>
<evidence type="ECO:0000313" key="1">
    <source>
        <dbReference type="EMBL" id="KAI0034831.1"/>
    </source>
</evidence>